<dbReference type="EMBL" id="CM047592">
    <property type="protein sequence ID" value="KAI9917319.1"/>
    <property type="molecule type" value="Genomic_DNA"/>
</dbReference>
<comment type="caution">
    <text evidence="1">The sequence shown here is derived from an EMBL/GenBank/DDBJ whole genome shotgun (WGS) entry which is preliminary data.</text>
</comment>
<name>A0ACC0WET7_9STRA</name>
<protein>
    <submittedName>
        <fullName evidence="1">Uncharacterized protein</fullName>
    </submittedName>
</protein>
<sequence>MSSSVQDERFQKVHHDPRFARHSNRKSKVKIDQRFAAALQNERFQSVQGKYDKYGRRIEKKENEVAKFYRLDEEDESGNDGHESSTTQTLPSNDKEEDLGAASPENLSRLEYLNRMARGELVSASDSSESDSDDSDDDELDSVVHGDERHKEIPMGEETRRFAVLHCDWTRIRAVDLFALFQSFAPATGAVENVTIYPSDYGLEKMKEEEQYGPQGLWDDRDTTKSANEDDHEDPIEREEENEETTDRDEQGDARNDDEAYDSDDPLGVKHSVTLEDGFDPEKLRTYELQKLRYYYAIVTCDSVKTASTIFDQCDQLEYETSSNVLDLRYVPDDTTFRNSPKDSCDAVPERYKPAIFATLALQQTDVKLTWEEDDKQRLELLTRPSDWKEAQEEDFQAYLASDVSEVESESDEGNSDVISDRIKTKQERKIKQLRNRYRSMLLGSDAEEEEEEAGKKAEKDSEQAEGEMEMSFTPGARDILQAKRQKEREAKETPFERYTREKKQEKNRRVHEKRAREKEMARAQRQVLKTKGQGAKEATLLREAIQEGDASESDDMERNFDMKKILKQEKVKTFKGKRRVKEMNKLDKGALQESFAFDAADSRFSALYAKNSLFQLDPTNPKFQKTEATKAILKERRKRYSHEETTADTDETRGKKSVEPNGKRALDAMVENLKRKSKQQDQTRAKKRQKKSL</sequence>
<keyword evidence="2" id="KW-1185">Reference proteome</keyword>
<evidence type="ECO:0000313" key="2">
    <source>
        <dbReference type="Proteomes" id="UP001163321"/>
    </source>
</evidence>
<gene>
    <name evidence="1" type="ORF">PsorP6_012903</name>
</gene>
<accession>A0ACC0WET7</accession>
<reference evidence="1 2" key="1">
    <citation type="journal article" date="2022" name="bioRxiv">
        <title>The genome of the oomycete Peronosclerospora sorghi, a cosmopolitan pathogen of maize and sorghum, is inflated with dispersed pseudogenes.</title>
        <authorList>
            <person name="Fletcher K."/>
            <person name="Martin F."/>
            <person name="Isakeit T."/>
            <person name="Cavanaugh K."/>
            <person name="Magill C."/>
            <person name="Michelmore R."/>
        </authorList>
    </citation>
    <scope>NUCLEOTIDE SEQUENCE [LARGE SCALE GENOMIC DNA]</scope>
    <source>
        <strain evidence="1">P6</strain>
    </source>
</reference>
<organism evidence="1 2">
    <name type="scientific">Peronosclerospora sorghi</name>
    <dbReference type="NCBI Taxonomy" id="230839"/>
    <lineage>
        <taxon>Eukaryota</taxon>
        <taxon>Sar</taxon>
        <taxon>Stramenopiles</taxon>
        <taxon>Oomycota</taxon>
        <taxon>Peronosporomycetes</taxon>
        <taxon>Peronosporales</taxon>
        <taxon>Peronosporaceae</taxon>
        <taxon>Peronosclerospora</taxon>
    </lineage>
</organism>
<dbReference type="Proteomes" id="UP001163321">
    <property type="component" value="Chromosome 13"/>
</dbReference>
<evidence type="ECO:0000313" key="1">
    <source>
        <dbReference type="EMBL" id="KAI9917319.1"/>
    </source>
</evidence>
<proteinExistence type="predicted"/>